<evidence type="ECO:0000256" key="1">
    <source>
        <dbReference type="SAM" id="MobiDB-lite"/>
    </source>
</evidence>
<feature type="region of interest" description="Disordered" evidence="1">
    <location>
        <begin position="25"/>
        <end position="100"/>
    </location>
</feature>
<dbReference type="EMBL" id="OMOD01000134">
    <property type="protein sequence ID" value="SPF41876.1"/>
    <property type="molecule type" value="Genomic_DNA"/>
</dbReference>
<dbReference type="OrthoDB" id="123264at2"/>
<feature type="compositionally biased region" description="Basic and acidic residues" evidence="1">
    <location>
        <begin position="27"/>
        <end position="89"/>
    </location>
</feature>
<feature type="chain" id="PRO_5015656285" evidence="2">
    <location>
        <begin position="25"/>
        <end position="173"/>
    </location>
</feature>
<accession>A0A2U3KQE5</accession>
<reference evidence="4" key="1">
    <citation type="submission" date="2018-02" db="EMBL/GenBank/DDBJ databases">
        <authorList>
            <person name="Hausmann B."/>
        </authorList>
    </citation>
    <scope>NUCLEOTIDE SEQUENCE [LARGE SCALE GENOMIC DNA]</scope>
    <source>
        <strain evidence="4">Peat soil MAG SbA1</strain>
    </source>
</reference>
<gene>
    <name evidence="3" type="ORF">SBA1_400021</name>
</gene>
<evidence type="ECO:0000313" key="4">
    <source>
        <dbReference type="Proteomes" id="UP000238701"/>
    </source>
</evidence>
<protein>
    <submittedName>
        <fullName evidence="3">Uncharacterized protein</fullName>
    </submittedName>
</protein>
<organism evidence="3 4">
    <name type="scientific">Candidatus Sulfotelmatobacter kueseliae</name>
    <dbReference type="NCBI Taxonomy" id="2042962"/>
    <lineage>
        <taxon>Bacteria</taxon>
        <taxon>Pseudomonadati</taxon>
        <taxon>Acidobacteriota</taxon>
        <taxon>Terriglobia</taxon>
        <taxon>Terriglobales</taxon>
        <taxon>Candidatus Korobacteraceae</taxon>
        <taxon>Candidatus Sulfotelmatobacter</taxon>
    </lineage>
</organism>
<proteinExistence type="predicted"/>
<evidence type="ECO:0000256" key="2">
    <source>
        <dbReference type="SAM" id="SignalP"/>
    </source>
</evidence>
<sequence length="173" mass="19613">MKLVGVISTAVLSLTLGVAAPVYAQQEQHEQQEEQKAKPAQDEKKAQPEKPAKQEEKNAQEEKNTKPEEKNAKQEQQRAPEAKPEKQEQHASGGRIPADRYKANFGREHTFRVSQGDYSSGRFQYGGYWFGFGGAWPSNWLYTQDVYVIEIDGMYYLCNPMYPGVNLVINVTL</sequence>
<name>A0A2U3KQE5_9BACT</name>
<dbReference type="AlphaFoldDB" id="A0A2U3KQE5"/>
<keyword evidence="2" id="KW-0732">Signal</keyword>
<evidence type="ECO:0000313" key="3">
    <source>
        <dbReference type="EMBL" id="SPF41876.1"/>
    </source>
</evidence>
<dbReference type="Proteomes" id="UP000238701">
    <property type="component" value="Unassembled WGS sequence"/>
</dbReference>
<feature type="signal peptide" evidence="2">
    <location>
        <begin position="1"/>
        <end position="24"/>
    </location>
</feature>